<feature type="domain" description="Cas12f1-like TNB" evidence="3">
    <location>
        <begin position="394"/>
        <end position="460"/>
    </location>
</feature>
<evidence type="ECO:0000256" key="2">
    <source>
        <dbReference type="SAM" id="MobiDB-lite"/>
    </source>
</evidence>
<reference evidence="4 5" key="1">
    <citation type="submission" date="2018-05" db="EMBL/GenBank/DDBJ databases">
        <title>Micromonosporas from Atacama Desert.</title>
        <authorList>
            <person name="Carro L."/>
            <person name="Golinska P."/>
            <person name="Klenk H.-P."/>
            <person name="Goodfellow M."/>
        </authorList>
    </citation>
    <scope>NUCLEOTIDE SEQUENCE [LARGE SCALE GENOMIC DNA]</scope>
    <source>
        <strain evidence="4 5">4G51</strain>
    </source>
</reference>
<evidence type="ECO:0000313" key="4">
    <source>
        <dbReference type="EMBL" id="PWR10672.1"/>
    </source>
</evidence>
<dbReference type="Pfam" id="PF07282">
    <property type="entry name" value="Cas12f1-like_TNB"/>
    <property type="match status" value="1"/>
</dbReference>
<dbReference type="EMBL" id="QGKS01000346">
    <property type="protein sequence ID" value="PWR10672.1"/>
    <property type="molecule type" value="Genomic_DNA"/>
</dbReference>
<evidence type="ECO:0000313" key="5">
    <source>
        <dbReference type="Proteomes" id="UP000246050"/>
    </source>
</evidence>
<evidence type="ECO:0000256" key="1">
    <source>
        <dbReference type="ARBA" id="ARBA00023125"/>
    </source>
</evidence>
<protein>
    <submittedName>
        <fullName evidence="4">Transposase</fullName>
    </submittedName>
</protein>
<dbReference type="AlphaFoldDB" id="A0A317D8R7"/>
<dbReference type="InterPro" id="IPR010095">
    <property type="entry name" value="Cas12f1-like_TNB"/>
</dbReference>
<dbReference type="Proteomes" id="UP000246050">
    <property type="component" value="Unassembled WGS sequence"/>
</dbReference>
<feature type="non-terminal residue" evidence="4">
    <location>
        <position position="1"/>
    </location>
</feature>
<comment type="caution">
    <text evidence="4">The sequence shown here is derived from an EMBL/GenBank/DDBJ whole genome shotgun (WGS) entry which is preliminary data.</text>
</comment>
<feature type="compositionally biased region" description="Low complexity" evidence="2">
    <location>
        <begin position="536"/>
        <end position="553"/>
    </location>
</feature>
<feature type="region of interest" description="Disordered" evidence="2">
    <location>
        <begin position="468"/>
        <end position="579"/>
    </location>
</feature>
<evidence type="ECO:0000259" key="3">
    <source>
        <dbReference type="Pfam" id="PF07282"/>
    </source>
</evidence>
<gene>
    <name evidence="4" type="ORF">DKT69_28035</name>
</gene>
<sequence>DLVRGMADEVIAAHWSDGDLAVLAGGVGADGRRLPASGWMALRRLGWGAVSPAGVVVSDRVRRIAEEEAARALRLGCHRRAVVAALLATWPADPFARTEGEWSALRAVLPEGCDNATIRNRTRQIAGYIGRHARLPAGLCELEGPPAVARQVSLAAADRQQVVVDRVDGRMVRVWSQLPVCAAPASYRDWVWHAFDVVLPAIVPAWVKVCTPTLRPGDGKVRVDLPWQTPHTPPPLDGHTRALGVDWGVNTLLTATVADLDRDGCVVVRGRPLRFDATGVSAKLVRLRRHREHLKTKADHVTWLRDGRPADVPADPALTGKLVRLEAEHTAVCARIRHLNKALAWSAARWLVDHATAVGATVIYVENLATLEAGGRSRSLNRRLSGAVRGAVFTAIAHLAAKAGIAVVTVPARGTSSGCPRCGRAVKHVKTPERSAAGYRWATCSCGLSMDRDHAASQRIAARGLANQTKTLRDRNGNAAIRTATDTPVRHRARRPTRAATVGPQRDRRKTLPTPKQTRPATVKASRLLPLRRQVPAPAGSPPGSAGKRPAGRTPQETNPPGPVRQVPHTISTTTQRHPHRVRGAVLGRGFHRHVHATPITDRDARTGETSASLRIT</sequence>
<name>A0A317D8R7_9ACTN</name>
<dbReference type="GO" id="GO:0003677">
    <property type="term" value="F:DNA binding"/>
    <property type="evidence" value="ECO:0007669"/>
    <property type="project" value="UniProtKB-KW"/>
</dbReference>
<organism evidence="4 5">
    <name type="scientific">Micromonospora sicca</name>
    <dbReference type="NCBI Taxonomy" id="2202420"/>
    <lineage>
        <taxon>Bacteria</taxon>
        <taxon>Bacillati</taxon>
        <taxon>Actinomycetota</taxon>
        <taxon>Actinomycetes</taxon>
        <taxon>Micromonosporales</taxon>
        <taxon>Micromonosporaceae</taxon>
        <taxon>Micromonospora</taxon>
    </lineage>
</organism>
<proteinExistence type="predicted"/>
<keyword evidence="1" id="KW-0238">DNA-binding</keyword>
<accession>A0A317D8R7</accession>